<proteinExistence type="inferred from homology"/>
<dbReference type="Pfam" id="PF04431">
    <property type="entry name" value="Pec_lyase_N"/>
    <property type="match status" value="1"/>
</dbReference>
<evidence type="ECO:0000256" key="5">
    <source>
        <dbReference type="ARBA" id="ARBA00022723"/>
    </source>
</evidence>
<evidence type="ECO:0000256" key="1">
    <source>
        <dbReference type="ARBA" id="ARBA00000695"/>
    </source>
</evidence>
<accession>A0AAV5IGS6</accession>
<protein>
    <recommendedName>
        <fullName evidence="4 10">Pectate lyase</fullName>
        <ecNumber evidence="4 10">4.2.2.2</ecNumber>
    </recommendedName>
</protein>
<dbReference type="InterPro" id="IPR011050">
    <property type="entry name" value="Pectin_lyase_fold/virulence"/>
</dbReference>
<dbReference type="PANTHER" id="PTHR31683">
    <property type="entry name" value="PECTATE LYASE 18-RELATED"/>
    <property type="match status" value="1"/>
</dbReference>
<gene>
    <name evidence="12" type="ORF">SLEP1_g10260</name>
</gene>
<feature type="chain" id="PRO_5043099910" description="Pectate lyase" evidence="10">
    <location>
        <begin position="26"/>
        <end position="321"/>
    </location>
</feature>
<dbReference type="Gene3D" id="2.160.20.10">
    <property type="entry name" value="Single-stranded right-handed beta-helix, Pectin lyase-like"/>
    <property type="match status" value="1"/>
</dbReference>
<organism evidence="12 13">
    <name type="scientific">Rubroshorea leprosula</name>
    <dbReference type="NCBI Taxonomy" id="152421"/>
    <lineage>
        <taxon>Eukaryota</taxon>
        <taxon>Viridiplantae</taxon>
        <taxon>Streptophyta</taxon>
        <taxon>Embryophyta</taxon>
        <taxon>Tracheophyta</taxon>
        <taxon>Spermatophyta</taxon>
        <taxon>Magnoliopsida</taxon>
        <taxon>eudicotyledons</taxon>
        <taxon>Gunneridae</taxon>
        <taxon>Pentapetalae</taxon>
        <taxon>rosids</taxon>
        <taxon>malvids</taxon>
        <taxon>Malvales</taxon>
        <taxon>Dipterocarpaceae</taxon>
        <taxon>Rubroshorea</taxon>
    </lineage>
</organism>
<feature type="signal peptide" evidence="10">
    <location>
        <begin position="1"/>
        <end position="25"/>
    </location>
</feature>
<dbReference type="InterPro" id="IPR012334">
    <property type="entry name" value="Pectin_lyas_fold"/>
</dbReference>
<dbReference type="InterPro" id="IPR007524">
    <property type="entry name" value="Pec_lyase_N"/>
</dbReference>
<comment type="cofactor">
    <cofactor evidence="10">
        <name>Ca(2+)</name>
        <dbReference type="ChEBI" id="CHEBI:29108"/>
    </cofactor>
    <text evidence="10">Binds 1 Ca(2+) ion. Required for its activity.</text>
</comment>
<sequence>MEVAKLSIVFLIFFNIATLIPSIKADIGEFDEVWQKRAEEAWKNALEAYNPHPEEVTAIVNNRVNDALEAIKNTTGATVSIDFELDVNRRHLRGQKKRYKGPCVATNPIDRCWRCRKNWAKNRKRLANCALGFGHKTEGGKNGRYYVVTDSSDDNVLNPKPGTLRWGVIQKEPLWIIFAANMNIRLTQELIVQNKKTIDGRGANVHIANGAGITIQYVRDVIIHNIHIHHIVKGTGGMIRDSVDHYGHRTASDGDGISIFGSTNIWLDHISMSQCNDGLIDAIAGSTAITISNSHFTHHNDVILLGASDSYSKDSIMQEHS</sequence>
<evidence type="ECO:0000259" key="11">
    <source>
        <dbReference type="SMART" id="SM00656"/>
    </source>
</evidence>
<dbReference type="EC" id="4.2.2.2" evidence="4 10"/>
<evidence type="ECO:0000256" key="4">
    <source>
        <dbReference type="ARBA" id="ARBA00012272"/>
    </source>
</evidence>
<dbReference type="InterPro" id="IPR018082">
    <property type="entry name" value="AmbAllergen"/>
</dbReference>
<keyword evidence="6 10" id="KW-0732">Signal</keyword>
<keyword evidence="13" id="KW-1185">Reference proteome</keyword>
<dbReference type="Proteomes" id="UP001054252">
    <property type="component" value="Unassembled WGS sequence"/>
</dbReference>
<evidence type="ECO:0000256" key="8">
    <source>
        <dbReference type="ARBA" id="ARBA00023180"/>
    </source>
</evidence>
<dbReference type="GO" id="GO:0030570">
    <property type="term" value="F:pectate lyase activity"/>
    <property type="evidence" value="ECO:0007669"/>
    <property type="project" value="UniProtKB-EC"/>
</dbReference>
<dbReference type="InterPro" id="IPR045032">
    <property type="entry name" value="PEL"/>
</dbReference>
<dbReference type="AlphaFoldDB" id="A0AAV5IGS6"/>
<dbReference type="EMBL" id="BPVZ01000011">
    <property type="protein sequence ID" value="GKU97078.1"/>
    <property type="molecule type" value="Genomic_DNA"/>
</dbReference>
<name>A0AAV5IGS6_9ROSI</name>
<dbReference type="PRINTS" id="PR00807">
    <property type="entry name" value="AMBALLERGEN"/>
</dbReference>
<feature type="domain" description="Pectate lyase" evidence="11">
    <location>
        <begin position="181"/>
        <end position="321"/>
    </location>
</feature>
<comment type="similarity">
    <text evidence="3 10">Belongs to the polysaccharide lyase 1 family.</text>
</comment>
<evidence type="ECO:0000256" key="3">
    <source>
        <dbReference type="ARBA" id="ARBA00010980"/>
    </source>
</evidence>
<dbReference type="PANTHER" id="PTHR31683:SF184">
    <property type="entry name" value="PECTATE LYASE"/>
    <property type="match status" value="1"/>
</dbReference>
<comment type="pathway">
    <text evidence="2 10">Glycan metabolism; pectin degradation; 2-dehydro-3-deoxy-D-gluconate from pectin: step 2/5.</text>
</comment>
<evidence type="ECO:0000256" key="10">
    <source>
        <dbReference type="RuleBase" id="RU361123"/>
    </source>
</evidence>
<keyword evidence="8" id="KW-0325">Glycoprotein</keyword>
<keyword evidence="5 10" id="KW-0479">Metal-binding</keyword>
<evidence type="ECO:0000256" key="9">
    <source>
        <dbReference type="ARBA" id="ARBA00023239"/>
    </source>
</evidence>
<evidence type="ECO:0000256" key="2">
    <source>
        <dbReference type="ARBA" id="ARBA00005220"/>
    </source>
</evidence>
<comment type="catalytic activity">
    <reaction evidence="1 10">
        <text>Eliminative cleavage of (1-&gt;4)-alpha-D-galacturonan to give oligosaccharides with 4-deoxy-alpha-D-galact-4-enuronosyl groups at their non-reducing ends.</text>
        <dbReference type="EC" id="4.2.2.2"/>
    </reaction>
</comment>
<reference evidence="12 13" key="1">
    <citation type="journal article" date="2021" name="Commun. Biol.">
        <title>The genome of Shorea leprosula (Dipterocarpaceae) highlights the ecological relevance of drought in aseasonal tropical rainforests.</title>
        <authorList>
            <person name="Ng K.K.S."/>
            <person name="Kobayashi M.J."/>
            <person name="Fawcett J.A."/>
            <person name="Hatakeyama M."/>
            <person name="Paape T."/>
            <person name="Ng C.H."/>
            <person name="Ang C.C."/>
            <person name="Tnah L.H."/>
            <person name="Lee C.T."/>
            <person name="Nishiyama T."/>
            <person name="Sese J."/>
            <person name="O'Brien M.J."/>
            <person name="Copetti D."/>
            <person name="Mohd Noor M.I."/>
            <person name="Ong R.C."/>
            <person name="Putra M."/>
            <person name="Sireger I.Z."/>
            <person name="Indrioko S."/>
            <person name="Kosugi Y."/>
            <person name="Izuno A."/>
            <person name="Isagi Y."/>
            <person name="Lee S.L."/>
            <person name="Shimizu K.K."/>
        </authorList>
    </citation>
    <scope>NUCLEOTIDE SEQUENCE [LARGE SCALE GENOMIC DNA]</scope>
    <source>
        <strain evidence="12">214</strain>
    </source>
</reference>
<keyword evidence="9 10" id="KW-0456">Lyase</keyword>
<comment type="caution">
    <text evidence="12">The sequence shown here is derived from an EMBL/GenBank/DDBJ whole genome shotgun (WGS) entry which is preliminary data.</text>
</comment>
<evidence type="ECO:0000256" key="7">
    <source>
        <dbReference type="ARBA" id="ARBA00022837"/>
    </source>
</evidence>
<keyword evidence="7 10" id="KW-0106">Calcium</keyword>
<dbReference type="Pfam" id="PF00544">
    <property type="entry name" value="Pectate_lyase_4"/>
    <property type="match status" value="1"/>
</dbReference>
<dbReference type="GO" id="GO:0046872">
    <property type="term" value="F:metal ion binding"/>
    <property type="evidence" value="ECO:0007669"/>
    <property type="project" value="UniProtKB-KW"/>
</dbReference>
<evidence type="ECO:0000313" key="12">
    <source>
        <dbReference type="EMBL" id="GKU97078.1"/>
    </source>
</evidence>
<dbReference type="SUPFAM" id="SSF51126">
    <property type="entry name" value="Pectin lyase-like"/>
    <property type="match status" value="1"/>
</dbReference>
<dbReference type="InterPro" id="IPR002022">
    <property type="entry name" value="Pec_lyase"/>
</dbReference>
<dbReference type="SMART" id="SM00656">
    <property type="entry name" value="Amb_all"/>
    <property type="match status" value="1"/>
</dbReference>
<evidence type="ECO:0000256" key="6">
    <source>
        <dbReference type="ARBA" id="ARBA00022729"/>
    </source>
</evidence>
<evidence type="ECO:0000313" key="13">
    <source>
        <dbReference type="Proteomes" id="UP001054252"/>
    </source>
</evidence>